<dbReference type="InterPro" id="IPR005119">
    <property type="entry name" value="LysR_subst-bd"/>
</dbReference>
<evidence type="ECO:0000313" key="6">
    <source>
        <dbReference type="EMBL" id="BCJ98693.1"/>
    </source>
</evidence>
<dbReference type="PANTHER" id="PTHR30126">
    <property type="entry name" value="HTH-TYPE TRANSCRIPTIONAL REGULATOR"/>
    <property type="match status" value="1"/>
</dbReference>
<evidence type="ECO:0000313" key="7">
    <source>
        <dbReference type="Proteomes" id="UP000515703"/>
    </source>
</evidence>
<protein>
    <submittedName>
        <fullName evidence="6">LysR family transcriptional regulator</fullName>
    </submittedName>
</protein>
<dbReference type="EMBL" id="AP023368">
    <property type="protein sequence ID" value="BCJ98693.1"/>
    <property type="molecule type" value="Genomic_DNA"/>
</dbReference>
<reference evidence="6 7" key="1">
    <citation type="submission" date="2020-08" db="EMBL/GenBank/DDBJ databases">
        <title>Draft genome sequencing of an Anaerocolumna strain isolated from anoxic soil subjected to BSD treatment.</title>
        <authorList>
            <person name="Uek A."/>
            <person name="Tonouchi A."/>
        </authorList>
    </citation>
    <scope>NUCLEOTIDE SEQUENCE [LARGE SCALE GENOMIC DNA]</scope>
    <source>
        <strain evidence="6 7">CTTW</strain>
    </source>
</reference>
<dbReference type="RefSeq" id="WP_185259010.1">
    <property type="nucleotide sequence ID" value="NZ_AP023368.1"/>
</dbReference>
<keyword evidence="3" id="KW-0238">DNA-binding</keyword>
<dbReference type="Pfam" id="PF00126">
    <property type="entry name" value="HTH_1"/>
    <property type="match status" value="1"/>
</dbReference>
<dbReference type="SUPFAM" id="SSF46785">
    <property type="entry name" value="Winged helix' DNA-binding domain"/>
    <property type="match status" value="1"/>
</dbReference>
<gene>
    <name evidence="6" type="primary">yfiE</name>
    <name evidence="6" type="ORF">bsdcttw_17340</name>
</gene>
<sequence length="294" mass="33882">MELKYLHTFKTIVSEGNFTKAAEKLNYTQSTITFQMKQLERELSIKIFEKIGRNMILTKAGQELIPHVEEVLNSMTRLSCFSDNLYDLKGGLQIEMGETLLCYKMAPVLKELHQLAPQAKLYLKSTNCYEILEKIRTGKTDLGVFYLNVCDSEEFLQTYPIGEYTMDLVASPRIKERFPDFITPNQNFNLPFIIDEPDCIFRQIFEEYLKSRSITLDHTIELWSIPTIKNLVKNDVGISYLPSFTVEEELKNGELCKIKTAIDSRKLTAVCAHHKNKWVSPLMKLFIQLATNGA</sequence>
<dbReference type="Proteomes" id="UP000515703">
    <property type="component" value="Chromosome"/>
</dbReference>
<dbReference type="AlphaFoldDB" id="A0A7I8DJQ7"/>
<dbReference type="KEGG" id="acht:bsdcttw_17340"/>
<dbReference type="InterPro" id="IPR036390">
    <property type="entry name" value="WH_DNA-bd_sf"/>
</dbReference>
<dbReference type="InterPro" id="IPR036388">
    <property type="entry name" value="WH-like_DNA-bd_sf"/>
</dbReference>
<name>A0A7I8DJQ7_9FIRM</name>
<evidence type="ECO:0000256" key="3">
    <source>
        <dbReference type="ARBA" id="ARBA00023125"/>
    </source>
</evidence>
<evidence type="ECO:0000256" key="1">
    <source>
        <dbReference type="ARBA" id="ARBA00009437"/>
    </source>
</evidence>
<keyword evidence="7" id="KW-1185">Reference proteome</keyword>
<dbReference type="PRINTS" id="PR00039">
    <property type="entry name" value="HTHLYSR"/>
</dbReference>
<feature type="domain" description="HTH lysR-type" evidence="5">
    <location>
        <begin position="1"/>
        <end position="58"/>
    </location>
</feature>
<dbReference type="GO" id="GO:0000976">
    <property type="term" value="F:transcription cis-regulatory region binding"/>
    <property type="evidence" value="ECO:0007669"/>
    <property type="project" value="TreeGrafter"/>
</dbReference>
<dbReference type="CDD" id="cd05466">
    <property type="entry name" value="PBP2_LTTR_substrate"/>
    <property type="match status" value="1"/>
</dbReference>
<accession>A0A7I8DJQ7</accession>
<evidence type="ECO:0000256" key="4">
    <source>
        <dbReference type="ARBA" id="ARBA00023163"/>
    </source>
</evidence>
<dbReference type="PANTHER" id="PTHR30126:SF5">
    <property type="entry name" value="HTH-TYPE TRANSCRIPTIONAL ACTIVATOR CMPR"/>
    <property type="match status" value="1"/>
</dbReference>
<dbReference type="InterPro" id="IPR000847">
    <property type="entry name" value="LysR_HTH_N"/>
</dbReference>
<evidence type="ECO:0000256" key="2">
    <source>
        <dbReference type="ARBA" id="ARBA00023015"/>
    </source>
</evidence>
<keyword evidence="4" id="KW-0804">Transcription</keyword>
<reference evidence="6 7" key="2">
    <citation type="submission" date="2020-08" db="EMBL/GenBank/DDBJ databases">
        <authorList>
            <person name="Ueki A."/>
            <person name="Tonouchi A."/>
        </authorList>
    </citation>
    <scope>NUCLEOTIDE SEQUENCE [LARGE SCALE GENOMIC DNA]</scope>
    <source>
        <strain evidence="6 7">CTTW</strain>
    </source>
</reference>
<keyword evidence="2" id="KW-0805">Transcription regulation</keyword>
<dbReference type="FunFam" id="1.10.10.10:FF:000001">
    <property type="entry name" value="LysR family transcriptional regulator"/>
    <property type="match status" value="1"/>
</dbReference>
<proteinExistence type="inferred from homology"/>
<organism evidence="6 7">
    <name type="scientific">Anaerocolumna chitinilytica</name>
    <dbReference type="NCBI Taxonomy" id="1727145"/>
    <lineage>
        <taxon>Bacteria</taxon>
        <taxon>Bacillati</taxon>
        <taxon>Bacillota</taxon>
        <taxon>Clostridia</taxon>
        <taxon>Lachnospirales</taxon>
        <taxon>Lachnospiraceae</taxon>
        <taxon>Anaerocolumna</taxon>
    </lineage>
</organism>
<dbReference type="SUPFAM" id="SSF53850">
    <property type="entry name" value="Periplasmic binding protein-like II"/>
    <property type="match status" value="1"/>
</dbReference>
<dbReference type="PROSITE" id="PS50931">
    <property type="entry name" value="HTH_LYSR"/>
    <property type="match status" value="1"/>
</dbReference>
<dbReference type="Pfam" id="PF03466">
    <property type="entry name" value="LysR_substrate"/>
    <property type="match status" value="1"/>
</dbReference>
<dbReference type="Gene3D" id="1.10.10.10">
    <property type="entry name" value="Winged helix-like DNA-binding domain superfamily/Winged helix DNA-binding domain"/>
    <property type="match status" value="1"/>
</dbReference>
<dbReference type="GO" id="GO:0003700">
    <property type="term" value="F:DNA-binding transcription factor activity"/>
    <property type="evidence" value="ECO:0007669"/>
    <property type="project" value="InterPro"/>
</dbReference>
<evidence type="ECO:0000259" key="5">
    <source>
        <dbReference type="PROSITE" id="PS50931"/>
    </source>
</evidence>
<dbReference type="Gene3D" id="3.40.190.290">
    <property type="match status" value="1"/>
</dbReference>
<comment type="similarity">
    <text evidence="1">Belongs to the LysR transcriptional regulatory family.</text>
</comment>